<evidence type="ECO:0000313" key="1">
    <source>
        <dbReference type="EMBL" id="OAD23861.1"/>
    </source>
</evidence>
<organism evidence="1 2">
    <name type="scientific">Candidatus Thiomargarita nelsonii</name>
    <dbReference type="NCBI Taxonomy" id="1003181"/>
    <lineage>
        <taxon>Bacteria</taxon>
        <taxon>Pseudomonadati</taxon>
        <taxon>Pseudomonadota</taxon>
        <taxon>Gammaproteobacteria</taxon>
        <taxon>Thiotrichales</taxon>
        <taxon>Thiotrichaceae</taxon>
        <taxon>Thiomargarita</taxon>
    </lineage>
</organism>
<reference evidence="1 2" key="1">
    <citation type="submission" date="2016-05" db="EMBL/GenBank/DDBJ databases">
        <title>Single-cell genome of chain-forming Candidatus Thiomargarita nelsonii and comparison to other large sulfur-oxidizing bacteria.</title>
        <authorList>
            <person name="Winkel M."/>
            <person name="Salman V."/>
            <person name="Woyke T."/>
            <person name="Schulz-Vogt H."/>
            <person name="Richter M."/>
            <person name="Flood B."/>
            <person name="Bailey J."/>
            <person name="Amann R."/>
            <person name="Mussmann M."/>
        </authorList>
    </citation>
    <scope>NUCLEOTIDE SEQUENCE [LARGE SCALE GENOMIC DNA]</scope>
    <source>
        <strain evidence="1 2">THI036</strain>
    </source>
</reference>
<keyword evidence="2" id="KW-1185">Reference proteome</keyword>
<accession>A0A176S6X5</accession>
<evidence type="ECO:0008006" key="3">
    <source>
        <dbReference type="Google" id="ProtNLM"/>
    </source>
</evidence>
<gene>
    <name evidence="1" type="ORF">THIOM_000293</name>
</gene>
<evidence type="ECO:0000313" key="2">
    <source>
        <dbReference type="Proteomes" id="UP000076962"/>
    </source>
</evidence>
<comment type="caution">
    <text evidence="1">The sequence shown here is derived from an EMBL/GenBank/DDBJ whole genome shotgun (WGS) entry which is preliminary data.</text>
</comment>
<proteinExistence type="predicted"/>
<protein>
    <recommendedName>
        <fullName evidence="3">Antitoxin</fullName>
    </recommendedName>
</protein>
<sequence>MATLSIDGIDEEIITQLQVKAKRFNTGINELVTQFISHGLNNYPVTKSPSINSLFGLIPSSTDGLEFQNAMREE</sequence>
<dbReference type="Proteomes" id="UP000076962">
    <property type="component" value="Unassembled WGS sequence"/>
</dbReference>
<name>A0A176S6X5_9GAMM</name>
<dbReference type="EMBL" id="LUTY01000126">
    <property type="protein sequence ID" value="OAD23861.1"/>
    <property type="molecule type" value="Genomic_DNA"/>
</dbReference>
<dbReference type="AlphaFoldDB" id="A0A176S6X5"/>